<feature type="compositionally biased region" description="Basic and acidic residues" evidence="1">
    <location>
        <begin position="197"/>
        <end position="207"/>
    </location>
</feature>
<feature type="compositionally biased region" description="Low complexity" evidence="1">
    <location>
        <begin position="137"/>
        <end position="151"/>
    </location>
</feature>
<feature type="compositionally biased region" description="Basic and acidic residues" evidence="1">
    <location>
        <begin position="482"/>
        <end position="495"/>
    </location>
</feature>
<evidence type="ECO:0000313" key="2">
    <source>
        <dbReference type="EMBL" id="OUS46039.1"/>
    </source>
</evidence>
<feature type="compositionally biased region" description="Basic and acidic residues" evidence="1">
    <location>
        <begin position="460"/>
        <end position="472"/>
    </location>
</feature>
<name>A0A1Y5I8Z8_OSTTA</name>
<feature type="region of interest" description="Disordered" evidence="1">
    <location>
        <begin position="527"/>
        <end position="618"/>
    </location>
</feature>
<accession>A0A1Y5I8Z8</accession>
<sequence length="618" mass="68902">MSPSRPDLGLVQSSRELHSNPPTRARVEICPSLDLNVAPASASGCALTNCSTRPSPSKFLWPLSPGSTVRDVREDIERVVFGAASSSGTMRTRLELGGWTLVDAHRVADVVRDDEVVRLVASDGSIDDKKVSSPSGALAKALARPLAPGVSDGEDGGEDVDGRGPSRSARRKSHKRARRRAEAENEDDNKEEEEDGSNERVRSSIDKSKAGVSTSVYGAELLGEYPTKPRPLRPEDYVHISEPYVHDPNSAMARLLERRAKHEADVRASGADAWEKNVFRCEMPDEEVEEFPLAQALKRSDFIAYKVRYPDESETEYYQGRVMHYDPQTSLVRVKPVQEHRVTAAGELFFQQGQRPRAPFDKFGEITATWVKNAVDPYVENPFADAVIVSVRLIGGRSVWEGDVPSKIWTSGRKFTKPPSWQPGERETKEQYEEWLEEHIRIHHYQMKNAKKWDDDIARSDRERRRSGNEGRRRPHRHERHSRRDWTDDGAHDANEADGADGEYVEPWPTSAEELQARLMAEWNAAEQQNVRHPTAEPIKDQTPPRPGGLPPRGIPGVSYDAHADQPPPPPGSPPSEAATGKSKEPPASARETRSTRRRARASTAAAMELFRSAGDID</sequence>
<proteinExistence type="predicted"/>
<reference evidence="2" key="1">
    <citation type="submission" date="2017-04" db="EMBL/GenBank/DDBJ databases">
        <title>Population genomics of picophytoplankton unveils novel chromosome hypervariability.</title>
        <authorList>
            <consortium name="DOE Joint Genome Institute"/>
            <person name="Blanc-Mathieu R."/>
            <person name="Krasovec M."/>
            <person name="Hebrard M."/>
            <person name="Yau S."/>
            <person name="Desgranges E."/>
            <person name="Martin J."/>
            <person name="Schackwitz W."/>
            <person name="Kuo A."/>
            <person name="Salin G."/>
            <person name="Donnadieu C."/>
            <person name="Desdevises Y."/>
            <person name="Sanchez-Ferandin S."/>
            <person name="Moreau H."/>
            <person name="Rivals E."/>
            <person name="Grigoriev I.V."/>
            <person name="Grimsley N."/>
            <person name="Eyre-Walker A."/>
            <person name="Piganeau G."/>
        </authorList>
    </citation>
    <scope>NUCLEOTIDE SEQUENCE [LARGE SCALE GENOMIC DNA]</scope>
    <source>
        <strain evidence="2">RCC 1115</strain>
    </source>
</reference>
<feature type="region of interest" description="Disordered" evidence="1">
    <location>
        <begin position="460"/>
        <end position="506"/>
    </location>
</feature>
<feature type="compositionally biased region" description="Acidic residues" evidence="1">
    <location>
        <begin position="184"/>
        <end position="196"/>
    </location>
</feature>
<feature type="region of interest" description="Disordered" evidence="1">
    <location>
        <begin position="1"/>
        <end position="23"/>
    </location>
</feature>
<feature type="region of interest" description="Disordered" evidence="1">
    <location>
        <begin position="126"/>
        <end position="207"/>
    </location>
</feature>
<feature type="compositionally biased region" description="Basic residues" evidence="1">
    <location>
        <begin position="168"/>
        <end position="179"/>
    </location>
</feature>
<organism evidence="2">
    <name type="scientific">Ostreococcus tauri</name>
    <name type="common">Marine green alga</name>
    <dbReference type="NCBI Taxonomy" id="70448"/>
    <lineage>
        <taxon>Eukaryota</taxon>
        <taxon>Viridiplantae</taxon>
        <taxon>Chlorophyta</taxon>
        <taxon>Mamiellophyceae</taxon>
        <taxon>Mamiellales</taxon>
        <taxon>Bathycoccaceae</taxon>
        <taxon>Ostreococcus</taxon>
    </lineage>
</organism>
<dbReference type="Proteomes" id="UP000195557">
    <property type="component" value="Unassembled WGS sequence"/>
</dbReference>
<evidence type="ECO:0000256" key="1">
    <source>
        <dbReference type="SAM" id="MobiDB-lite"/>
    </source>
</evidence>
<protein>
    <submittedName>
        <fullName evidence="2">Uncharacterized protein</fullName>
    </submittedName>
</protein>
<dbReference type="AlphaFoldDB" id="A0A1Y5I8Z8"/>
<dbReference type="EMBL" id="KZ155785">
    <property type="protein sequence ID" value="OUS46039.1"/>
    <property type="molecule type" value="Genomic_DNA"/>
</dbReference>
<gene>
    <name evidence="2" type="ORF">BE221DRAFT_192716</name>
</gene>
<feature type="compositionally biased region" description="Pro residues" evidence="1">
    <location>
        <begin position="544"/>
        <end position="554"/>
    </location>
</feature>